<gene>
    <name evidence="3" type="primary">etfB</name>
    <name evidence="3" type="ORF">NCTC11391_00272</name>
</gene>
<dbReference type="InterPro" id="IPR014729">
    <property type="entry name" value="Rossmann-like_a/b/a_fold"/>
</dbReference>
<dbReference type="OrthoDB" id="9804960at2"/>
<reference evidence="3 4" key="1">
    <citation type="submission" date="2018-06" db="EMBL/GenBank/DDBJ databases">
        <authorList>
            <consortium name="Pathogen Informatics"/>
            <person name="Doyle S."/>
        </authorList>
    </citation>
    <scope>NUCLEOTIDE SEQUENCE [LARGE SCALE GENOMIC DNA]</scope>
    <source>
        <strain evidence="4">NCTC 11391</strain>
    </source>
</reference>
<organism evidence="3 4">
    <name type="scientific">Streptococcus downei MFe28</name>
    <dbReference type="NCBI Taxonomy" id="764290"/>
    <lineage>
        <taxon>Bacteria</taxon>
        <taxon>Bacillati</taxon>
        <taxon>Bacillota</taxon>
        <taxon>Bacilli</taxon>
        <taxon>Lactobacillales</taxon>
        <taxon>Streptococcaceae</taxon>
        <taxon>Streptococcus</taxon>
    </lineage>
</organism>
<protein>
    <recommendedName>
        <fullName evidence="1">Electron transfer flavoprotein small subunit</fullName>
    </recommendedName>
</protein>
<keyword evidence="4" id="KW-1185">Reference proteome</keyword>
<proteinExistence type="predicted"/>
<dbReference type="SMART" id="SM00893">
    <property type="entry name" value="ETF"/>
    <property type="match status" value="1"/>
</dbReference>
<evidence type="ECO:0000256" key="1">
    <source>
        <dbReference type="ARBA" id="ARBA00042002"/>
    </source>
</evidence>
<dbReference type="InterPro" id="IPR012255">
    <property type="entry name" value="ETF_b"/>
</dbReference>
<dbReference type="GO" id="GO:0009055">
    <property type="term" value="F:electron transfer activity"/>
    <property type="evidence" value="ECO:0007669"/>
    <property type="project" value="InterPro"/>
</dbReference>
<sequence length="255" mass="28478">MTKNIILCLKPVSKALFKMPNQVEQDPFQMNPYDSMALKNLVSIKQTNADIKIICICMGSKSAECVLRRALALGADDAYLISDRLFAGSDTVATAYILGQAIKQFDNVIAVICGVKSIDGETGQVPQGLGERLGIRRIIRADNIIELTDSKITYRKSDTDKTYTMQTHLPVIVRYNNFILKADDISLIAIKRAKKKSIHYLNVDDLDADISRCGLKGSRTKVRKTSKRFDKQKDKVVLEGTTTEIAQKIRDILVH</sequence>
<dbReference type="InterPro" id="IPR014730">
    <property type="entry name" value="ETF_a/b_N"/>
</dbReference>
<dbReference type="EMBL" id="UHFA01000002">
    <property type="protein sequence ID" value="SUN35292.1"/>
    <property type="molecule type" value="Genomic_DNA"/>
</dbReference>
<evidence type="ECO:0000313" key="3">
    <source>
        <dbReference type="EMBL" id="SUN35292.1"/>
    </source>
</evidence>
<evidence type="ECO:0000313" key="4">
    <source>
        <dbReference type="Proteomes" id="UP000254082"/>
    </source>
</evidence>
<dbReference type="Gene3D" id="3.40.50.620">
    <property type="entry name" value="HUPs"/>
    <property type="match status" value="1"/>
</dbReference>
<name>A0A380JBD4_STRDO</name>
<dbReference type="RefSeq" id="WP_002999600.1">
    <property type="nucleotide sequence ID" value="NZ_UHFA01000002.1"/>
</dbReference>
<dbReference type="PANTHER" id="PTHR21294">
    <property type="entry name" value="ELECTRON TRANSFER FLAVOPROTEIN BETA-SUBUNIT"/>
    <property type="match status" value="1"/>
</dbReference>
<dbReference type="Pfam" id="PF01012">
    <property type="entry name" value="ETF"/>
    <property type="match status" value="1"/>
</dbReference>
<feature type="domain" description="Electron transfer flavoprotein alpha/beta-subunit N-terminal" evidence="2">
    <location>
        <begin position="23"/>
        <end position="210"/>
    </location>
</feature>
<evidence type="ECO:0000259" key="2">
    <source>
        <dbReference type="SMART" id="SM00893"/>
    </source>
</evidence>
<dbReference type="Proteomes" id="UP000254082">
    <property type="component" value="Unassembled WGS sequence"/>
</dbReference>
<dbReference type="PANTHER" id="PTHR21294:SF17">
    <property type="entry name" value="PROTEIN FIXA"/>
    <property type="match status" value="1"/>
</dbReference>
<dbReference type="SUPFAM" id="SSF52402">
    <property type="entry name" value="Adenine nucleotide alpha hydrolases-like"/>
    <property type="match status" value="1"/>
</dbReference>
<dbReference type="AlphaFoldDB" id="A0A380JBD4"/>
<accession>A0A380JBD4</accession>
<dbReference type="PIRSF" id="PIRSF000090">
    <property type="entry name" value="Beta-ETF"/>
    <property type="match status" value="1"/>
</dbReference>